<dbReference type="InterPro" id="IPR001611">
    <property type="entry name" value="Leu-rich_rpt"/>
</dbReference>
<keyword evidence="3" id="KW-1185">Reference proteome</keyword>
<dbReference type="Proteomes" id="UP000807025">
    <property type="component" value="Unassembled WGS sequence"/>
</dbReference>
<reference evidence="2" key="1">
    <citation type="submission" date="2020-11" db="EMBL/GenBank/DDBJ databases">
        <authorList>
            <consortium name="DOE Joint Genome Institute"/>
            <person name="Ahrendt S."/>
            <person name="Riley R."/>
            <person name="Andreopoulos W."/>
            <person name="Labutti K."/>
            <person name="Pangilinan J."/>
            <person name="Ruiz-Duenas F.J."/>
            <person name="Barrasa J.M."/>
            <person name="Sanchez-Garcia M."/>
            <person name="Camarero S."/>
            <person name="Miyauchi S."/>
            <person name="Serrano A."/>
            <person name="Linde D."/>
            <person name="Babiker R."/>
            <person name="Drula E."/>
            <person name="Ayuso-Fernandez I."/>
            <person name="Pacheco R."/>
            <person name="Padilla G."/>
            <person name="Ferreira P."/>
            <person name="Barriuso J."/>
            <person name="Kellner H."/>
            <person name="Castanera R."/>
            <person name="Alfaro M."/>
            <person name="Ramirez L."/>
            <person name="Pisabarro A.G."/>
            <person name="Kuo A."/>
            <person name="Tritt A."/>
            <person name="Lipzen A."/>
            <person name="He G."/>
            <person name="Yan M."/>
            <person name="Ng V."/>
            <person name="Cullen D."/>
            <person name="Martin F."/>
            <person name="Rosso M.-N."/>
            <person name="Henrissat B."/>
            <person name="Hibbett D."/>
            <person name="Martinez A.T."/>
            <person name="Grigoriev I.V."/>
        </authorList>
    </citation>
    <scope>NUCLEOTIDE SEQUENCE</scope>
    <source>
        <strain evidence="2">ATCC 90797</strain>
    </source>
</reference>
<sequence length="795" mass="89709">MTAQPMQDCFTCREVQTRRTYSSADLHWMFHGRCDSCQLVDEDEAGGLLCNFCKHLRLRHLSMCYQRLDQAVVPYGTLEDVETRQHCPLCSLIVLAVKTRDKGCKPSTQIQLSFYVPGLHSGQWTEYSGNSGDKQGAYAIIAGSRPEVAVLSILNLKLISPVKTKEAHALPIRKHISDWTTVKGRLDQCDLDHPDCKAPHTSLPAGFRVVDVNERRIVEMPEGCRYVALSYVWGPNPNPSLLLTTVSTFSSYQRIGGLNALEMPRTIEDAMQACIQLEERYLWTDRLCIIQDDPNDKMEQIQAMSGVYSAAAFVLVAVEGDHMNAGLAGMSQDRQSQKYEIIEGLMVTLVGQSYHHAVATSSWFSRSWTYQEAILAKRKLYFTSSQIQFECENQIWHEDRLSFGHGNLNKKALEYRTPAFTMGLYGGRHVPFGEYIRHLLAYRDRRLSYSLDTYNAIAGILNALYDRDDIHFGLPLPELDQALLWRCHPGTSPTTTLRTKTHVLNDSRSLVLPSWSWSSVIGGIYLEADDFQGSLVSWSVCSYDSSKENKVVLLAANVWSPPLSWMKTKDSWVNRRVSARVSMALAWIKGCFELPVPEGSSWGQISFEELDRMLTDRWPTYRDFAAEVFTPQAKDDDHPLPSDGLVVKSNYPHPWETEMHPGALYGHAQVARLRVLNKSDSNVTLRVLDLDGNGIGVVSKLEPLIQTEVVPQIERGKDVFEFIALSVTFNTNTFIPFPPRSRQLDTDGKSLESPLTVSVMVVGRRNGCMYRVSIGRVYLQEWVNAGPTFEDVVLI</sequence>
<dbReference type="InterPro" id="IPR010730">
    <property type="entry name" value="HET"/>
</dbReference>
<dbReference type="EMBL" id="MU154521">
    <property type="protein sequence ID" value="KAF9502097.1"/>
    <property type="molecule type" value="Genomic_DNA"/>
</dbReference>
<proteinExistence type="predicted"/>
<name>A0A9P6AAH3_PLEER</name>
<evidence type="ECO:0000313" key="3">
    <source>
        <dbReference type="Proteomes" id="UP000807025"/>
    </source>
</evidence>
<gene>
    <name evidence="2" type="ORF">BDN71DRAFT_1437560</name>
</gene>
<dbReference type="PROSITE" id="PS51450">
    <property type="entry name" value="LRR"/>
    <property type="match status" value="1"/>
</dbReference>
<feature type="domain" description="Heterokaryon incompatibility" evidence="1">
    <location>
        <begin position="226"/>
        <end position="372"/>
    </location>
</feature>
<comment type="caution">
    <text evidence="2">The sequence shown here is derived from an EMBL/GenBank/DDBJ whole genome shotgun (WGS) entry which is preliminary data.</text>
</comment>
<dbReference type="PANTHER" id="PTHR33112">
    <property type="entry name" value="DOMAIN PROTEIN, PUTATIVE-RELATED"/>
    <property type="match status" value="1"/>
</dbReference>
<dbReference type="PANTHER" id="PTHR33112:SF12">
    <property type="entry name" value="HETEROKARYON INCOMPATIBILITY DOMAIN-CONTAINING PROTEIN"/>
    <property type="match status" value="1"/>
</dbReference>
<evidence type="ECO:0000259" key="1">
    <source>
        <dbReference type="Pfam" id="PF06985"/>
    </source>
</evidence>
<accession>A0A9P6AAH3</accession>
<dbReference type="AlphaFoldDB" id="A0A9P6AAH3"/>
<dbReference type="Pfam" id="PF06985">
    <property type="entry name" value="HET"/>
    <property type="match status" value="1"/>
</dbReference>
<organism evidence="2 3">
    <name type="scientific">Pleurotus eryngii</name>
    <name type="common">Boletus of the steppes</name>
    <dbReference type="NCBI Taxonomy" id="5323"/>
    <lineage>
        <taxon>Eukaryota</taxon>
        <taxon>Fungi</taxon>
        <taxon>Dikarya</taxon>
        <taxon>Basidiomycota</taxon>
        <taxon>Agaricomycotina</taxon>
        <taxon>Agaricomycetes</taxon>
        <taxon>Agaricomycetidae</taxon>
        <taxon>Agaricales</taxon>
        <taxon>Pleurotineae</taxon>
        <taxon>Pleurotaceae</taxon>
        <taxon>Pleurotus</taxon>
    </lineage>
</organism>
<protein>
    <submittedName>
        <fullName evidence="2">HET-domain-containing protein</fullName>
    </submittedName>
</protein>
<dbReference type="OrthoDB" id="5122891at2759"/>
<evidence type="ECO:0000313" key="2">
    <source>
        <dbReference type="EMBL" id="KAF9502097.1"/>
    </source>
</evidence>